<proteinExistence type="evidence at transcript level"/>
<evidence type="ECO:0000259" key="1">
    <source>
        <dbReference type="Pfam" id="PF00085"/>
    </source>
</evidence>
<dbReference type="InterPro" id="IPR036249">
    <property type="entry name" value="Thioredoxin-like_sf"/>
</dbReference>
<dbReference type="CDD" id="cd02947">
    <property type="entry name" value="TRX_family"/>
    <property type="match status" value="1"/>
</dbReference>
<dbReference type="Pfam" id="PF00085">
    <property type="entry name" value="Thioredoxin"/>
    <property type="match status" value="1"/>
</dbReference>
<reference evidence="2" key="1">
    <citation type="submission" date="2013-12" db="EMBL/GenBank/DDBJ databases">
        <authorList>
            <person name="Guo J."/>
            <person name="Que Y."/>
            <person name="Liu J."/>
            <person name="Zheng Y."/>
            <person name="Chen R."/>
            <person name="Xu L."/>
        </authorList>
    </citation>
    <scope>NUCLEOTIDE SEQUENCE</scope>
    <source>
        <tissue evidence="2">Stem</tissue>
    </source>
</reference>
<dbReference type="PANTHER" id="PTHR10438">
    <property type="entry name" value="THIOREDOXIN"/>
    <property type="match status" value="1"/>
</dbReference>
<feature type="domain" description="Thioredoxin" evidence="1">
    <location>
        <begin position="23"/>
        <end position="123"/>
    </location>
</feature>
<gene>
    <name evidence="2" type="primary">TRXh2</name>
</gene>
<dbReference type="PANTHER" id="PTHR10438:SF387">
    <property type="entry name" value="OS09G0559600 PROTEIN"/>
    <property type="match status" value="1"/>
</dbReference>
<organism evidence="2">
    <name type="scientific">Saccharum hybrid cultivar Yacheng05-179</name>
    <dbReference type="NCBI Taxonomy" id="1472232"/>
    <lineage>
        <taxon>Eukaryota</taxon>
        <taxon>Viridiplantae</taxon>
        <taxon>Streptophyta</taxon>
        <taxon>Embryophyta</taxon>
        <taxon>Tracheophyta</taxon>
        <taxon>Spermatophyta</taxon>
        <taxon>Magnoliopsida</taxon>
        <taxon>Liliopsida</taxon>
        <taxon>Poales</taxon>
        <taxon>Poaceae</taxon>
        <taxon>PACMAD clade</taxon>
        <taxon>Panicoideae</taxon>
        <taxon>Andropogonodae</taxon>
        <taxon>Andropogoneae</taxon>
        <taxon>Saccharinae</taxon>
        <taxon>Saccharum</taxon>
        <taxon>Saccharum officinarum species complex</taxon>
    </lineage>
</organism>
<name>W8SNK4_9POAL</name>
<accession>W8SNK4</accession>
<protein>
    <submittedName>
        <fullName evidence="2">Thioredoxin</fullName>
    </submittedName>
</protein>
<dbReference type="AlphaFoldDB" id="W8SNK4"/>
<dbReference type="SUPFAM" id="SSF52833">
    <property type="entry name" value="Thioredoxin-like"/>
    <property type="match status" value="1"/>
</dbReference>
<dbReference type="Gene3D" id="3.40.30.10">
    <property type="entry name" value="Glutaredoxin"/>
    <property type="match status" value="1"/>
</dbReference>
<dbReference type="InterPro" id="IPR013766">
    <property type="entry name" value="Thioredoxin_domain"/>
</dbReference>
<dbReference type="InterPro" id="IPR050620">
    <property type="entry name" value="Thioredoxin_H-type-like"/>
</dbReference>
<dbReference type="EMBL" id="KF921298">
    <property type="protein sequence ID" value="AHM10415.1"/>
    <property type="molecule type" value="mRNA"/>
</dbReference>
<sequence>MSVTSEVFPHPRAPMWYWIYYIITKPEEFQTAKKYASKPVVLMFSADWNEACKVMKKPFREKALANRTAAVFCLVDVDKLNKKDSSIVANYQVEALPTFVLLKDGQERERVVGAKMEEFSNMVKNI</sequence>
<evidence type="ECO:0000313" key="2">
    <source>
        <dbReference type="EMBL" id="AHM10415.1"/>
    </source>
</evidence>